<evidence type="ECO:0000313" key="2">
    <source>
        <dbReference type="Proteomes" id="UP001163036"/>
    </source>
</evidence>
<dbReference type="Proteomes" id="UP001163036">
    <property type="component" value="Plasmid pVP-16-VB00198-1"/>
</dbReference>
<sequence>MVIIEYLLDCKTVQCKLSEVENHVSSGRIEYRNVGARMVQVTKLVQLESLVYSMIGDLHKDKTLNVREKQMMIDNLRQIRYSLVLGYGCFIDPFRRVYEFDFVPVNLDRLKKYREALKRYSTLDTISFEKIVDEMEESRVCLEVVKQPFFNHYFRKITSWFHLKEKSLSC</sequence>
<dbReference type="AlphaFoldDB" id="A0AA46UQE2"/>
<gene>
    <name evidence="1" type="ORF">M5598_28510</name>
</gene>
<geneLocation type="plasmid" evidence="1 2">
    <name>pVP-16-VB00198-1</name>
</geneLocation>
<reference evidence="1" key="1">
    <citation type="submission" date="2022-05" db="EMBL/GenBank/DDBJ databases">
        <title>Megaplasmid of Vibrio parahaemolyticus.</title>
        <authorList>
            <person name="Strauch E."/>
            <person name="Borowiak M."/>
        </authorList>
    </citation>
    <scope>NUCLEOTIDE SEQUENCE</scope>
    <source>
        <strain evidence="1">16-VB00198</strain>
        <plasmid evidence="1">pVP-16-VB00198-1</plasmid>
    </source>
</reference>
<dbReference type="RefSeq" id="WP_054389257.1">
    <property type="nucleotide sequence ID" value="NZ_CP062152.1"/>
</dbReference>
<keyword evidence="1" id="KW-0614">Plasmid</keyword>
<proteinExistence type="predicted"/>
<accession>A0AA46UQE2</accession>
<protein>
    <submittedName>
        <fullName evidence="1">Uncharacterized protein</fullName>
    </submittedName>
</protein>
<name>A0AA46UQE2_VIBPH</name>
<organism evidence="1 2">
    <name type="scientific">Vibrio parahaemolyticus</name>
    <dbReference type="NCBI Taxonomy" id="670"/>
    <lineage>
        <taxon>Bacteria</taxon>
        <taxon>Pseudomonadati</taxon>
        <taxon>Pseudomonadota</taxon>
        <taxon>Gammaproteobacteria</taxon>
        <taxon>Vibrionales</taxon>
        <taxon>Vibrionaceae</taxon>
        <taxon>Vibrio</taxon>
    </lineage>
</organism>
<dbReference type="EMBL" id="CP097357">
    <property type="protein sequence ID" value="UYV29930.1"/>
    <property type="molecule type" value="Genomic_DNA"/>
</dbReference>
<evidence type="ECO:0000313" key="1">
    <source>
        <dbReference type="EMBL" id="UYV29930.1"/>
    </source>
</evidence>